<comment type="caution">
    <text evidence="1">The sequence shown here is derived from an EMBL/GenBank/DDBJ whole genome shotgun (WGS) entry which is preliminary data.</text>
</comment>
<dbReference type="Proteomes" id="UP000324222">
    <property type="component" value="Unassembled WGS sequence"/>
</dbReference>
<reference evidence="1 2" key="1">
    <citation type="submission" date="2019-05" db="EMBL/GenBank/DDBJ databases">
        <title>Another draft genome of Portunus trituberculatus and its Hox gene families provides insights of decapod evolution.</title>
        <authorList>
            <person name="Jeong J.-H."/>
            <person name="Song I."/>
            <person name="Kim S."/>
            <person name="Choi T."/>
            <person name="Kim D."/>
            <person name="Ryu S."/>
            <person name="Kim W."/>
        </authorList>
    </citation>
    <scope>NUCLEOTIDE SEQUENCE [LARGE SCALE GENOMIC DNA]</scope>
    <source>
        <tissue evidence="1">Muscle</tissue>
    </source>
</reference>
<protein>
    <submittedName>
        <fullName evidence="1">Uncharacterized protein</fullName>
    </submittedName>
</protein>
<dbReference type="AlphaFoldDB" id="A0A5B7DTI8"/>
<keyword evidence="2" id="KW-1185">Reference proteome</keyword>
<evidence type="ECO:0000313" key="2">
    <source>
        <dbReference type="Proteomes" id="UP000324222"/>
    </source>
</evidence>
<dbReference type="EMBL" id="VSRR010001349">
    <property type="protein sequence ID" value="MPC24595.1"/>
    <property type="molecule type" value="Genomic_DNA"/>
</dbReference>
<sequence>MIKKSPMPPHLILIQSLTLREAISVSRSSRPLKAGHKPGVIGYTYLIVTTPVLQAKVGEVTQHVQPL</sequence>
<gene>
    <name evidence="1" type="ORF">E2C01_017681</name>
</gene>
<evidence type="ECO:0000313" key="1">
    <source>
        <dbReference type="EMBL" id="MPC24595.1"/>
    </source>
</evidence>
<organism evidence="1 2">
    <name type="scientific">Portunus trituberculatus</name>
    <name type="common">Swimming crab</name>
    <name type="synonym">Neptunus trituberculatus</name>
    <dbReference type="NCBI Taxonomy" id="210409"/>
    <lineage>
        <taxon>Eukaryota</taxon>
        <taxon>Metazoa</taxon>
        <taxon>Ecdysozoa</taxon>
        <taxon>Arthropoda</taxon>
        <taxon>Crustacea</taxon>
        <taxon>Multicrustacea</taxon>
        <taxon>Malacostraca</taxon>
        <taxon>Eumalacostraca</taxon>
        <taxon>Eucarida</taxon>
        <taxon>Decapoda</taxon>
        <taxon>Pleocyemata</taxon>
        <taxon>Brachyura</taxon>
        <taxon>Eubrachyura</taxon>
        <taxon>Portunoidea</taxon>
        <taxon>Portunidae</taxon>
        <taxon>Portuninae</taxon>
        <taxon>Portunus</taxon>
    </lineage>
</organism>
<accession>A0A5B7DTI8</accession>
<name>A0A5B7DTI8_PORTR</name>
<proteinExistence type="predicted"/>